<comment type="caution">
    <text evidence="6">The sequence shown here is derived from an EMBL/GenBank/DDBJ whole genome shotgun (WGS) entry which is preliminary data.</text>
</comment>
<dbReference type="Pfam" id="PF00135">
    <property type="entry name" value="COesterase"/>
    <property type="match status" value="1"/>
</dbReference>
<keyword evidence="3 4" id="KW-0378">Hydrolase</keyword>
<comment type="similarity">
    <text evidence="1 4">Belongs to the type-B carboxylesterase/lipase family.</text>
</comment>
<dbReference type="PROSITE" id="PS00122">
    <property type="entry name" value="CARBOXYLESTERASE_B_1"/>
    <property type="match status" value="1"/>
</dbReference>
<keyword evidence="7" id="KW-1185">Reference proteome</keyword>
<dbReference type="EMBL" id="CANHGI010000005">
    <property type="protein sequence ID" value="CAI5449989.1"/>
    <property type="molecule type" value="Genomic_DNA"/>
</dbReference>
<dbReference type="PROSITE" id="PS00941">
    <property type="entry name" value="CARBOXYLESTERASE_B_2"/>
    <property type="match status" value="1"/>
</dbReference>
<evidence type="ECO:0000313" key="6">
    <source>
        <dbReference type="EMBL" id="CAI5449989.1"/>
    </source>
</evidence>
<sequence length="511" mass="57900">MTFRSRKCRSTSISSSQESRKKIVTRVQEGLLEGVSHTTKTGYTCNFFLGIPYASPPGRFEKPKPMTPWVGVRKCDELPNRSIFREMFWEKFLAKAPQSEDCLYLNVFAPELKAGSDAQKSYPVLFYIHCGGYMIDSTERYTPDTLCKRLISRDIIIVTFHYRLGYLGFLSTGDEICPGNFGLWDMLEALKWTHKNIASFGGDPENITISGHSAGAASADLLSYSPHASGIFKRKIIMGGNSHCHWAVQKSCAVREYCMRQARKLGWKEKPGGYATKRDESLALVEFFKKVPAGKIGTTMFFCKTIPAECRLPLAPVIDGDFFPTDIPSLRETQTHVPSIVGGGEYEALLFVAIYLLKGSQKEVQKVIEMLAKKMKTSRAQVLEGIGYVYEEQLQGWKEPGARLEVLRALEALPTKSRQKFYVDLISDIFGNYANHQFIQDQITRDIPCYAYSFDWQSKQLWGWLQHVVPFTGGTHTSDLTHLFDCNYMSAALDMNKMDKFDQKPQRNRVA</sequence>
<feature type="domain" description="Carboxylesterase type B" evidence="5">
    <location>
        <begin position="24"/>
        <end position="500"/>
    </location>
</feature>
<dbReference type="InterPro" id="IPR019819">
    <property type="entry name" value="Carboxylesterase_B_CS"/>
</dbReference>
<dbReference type="InterPro" id="IPR002018">
    <property type="entry name" value="CarbesteraseB"/>
</dbReference>
<reference evidence="6" key="1">
    <citation type="submission" date="2022-11" db="EMBL/GenBank/DDBJ databases">
        <authorList>
            <person name="Kikuchi T."/>
        </authorList>
    </citation>
    <scope>NUCLEOTIDE SEQUENCE</scope>
    <source>
        <strain evidence="6">PS1010</strain>
    </source>
</reference>
<protein>
    <recommendedName>
        <fullName evidence="4">Carboxylic ester hydrolase</fullName>
        <ecNumber evidence="4">3.1.1.-</ecNumber>
    </recommendedName>
</protein>
<evidence type="ECO:0000259" key="5">
    <source>
        <dbReference type="Pfam" id="PF00135"/>
    </source>
</evidence>
<dbReference type="InterPro" id="IPR029058">
    <property type="entry name" value="AB_hydrolase_fold"/>
</dbReference>
<dbReference type="EC" id="3.1.1.-" evidence="4"/>
<evidence type="ECO:0000256" key="3">
    <source>
        <dbReference type="ARBA" id="ARBA00022801"/>
    </source>
</evidence>
<gene>
    <name evidence="6" type="ORF">CAMP_LOCUS12626</name>
</gene>
<dbReference type="Proteomes" id="UP001152747">
    <property type="component" value="Unassembled WGS sequence"/>
</dbReference>
<dbReference type="InterPro" id="IPR019826">
    <property type="entry name" value="Carboxylesterase_B_AS"/>
</dbReference>
<dbReference type="Gene3D" id="3.40.50.1820">
    <property type="entry name" value="alpha/beta hydrolase"/>
    <property type="match status" value="1"/>
</dbReference>
<dbReference type="SUPFAM" id="SSF53474">
    <property type="entry name" value="alpha/beta-Hydrolases"/>
    <property type="match status" value="1"/>
</dbReference>
<accession>A0A9P1IRZ5</accession>
<dbReference type="AlphaFoldDB" id="A0A9P1IRZ5"/>
<keyword evidence="2" id="KW-0719">Serine esterase</keyword>
<organism evidence="6 7">
    <name type="scientific">Caenorhabditis angaria</name>
    <dbReference type="NCBI Taxonomy" id="860376"/>
    <lineage>
        <taxon>Eukaryota</taxon>
        <taxon>Metazoa</taxon>
        <taxon>Ecdysozoa</taxon>
        <taxon>Nematoda</taxon>
        <taxon>Chromadorea</taxon>
        <taxon>Rhabditida</taxon>
        <taxon>Rhabditina</taxon>
        <taxon>Rhabditomorpha</taxon>
        <taxon>Rhabditoidea</taxon>
        <taxon>Rhabditidae</taxon>
        <taxon>Peloderinae</taxon>
        <taxon>Caenorhabditis</taxon>
    </lineage>
</organism>
<evidence type="ECO:0000256" key="4">
    <source>
        <dbReference type="RuleBase" id="RU361235"/>
    </source>
</evidence>
<evidence type="ECO:0000256" key="1">
    <source>
        <dbReference type="ARBA" id="ARBA00005964"/>
    </source>
</evidence>
<dbReference type="OrthoDB" id="3200163at2759"/>
<name>A0A9P1IRZ5_9PELO</name>
<evidence type="ECO:0000313" key="7">
    <source>
        <dbReference type="Proteomes" id="UP001152747"/>
    </source>
</evidence>
<dbReference type="GO" id="GO:0052689">
    <property type="term" value="F:carboxylic ester hydrolase activity"/>
    <property type="evidence" value="ECO:0007669"/>
    <property type="project" value="UniProtKB-KW"/>
</dbReference>
<evidence type="ECO:0000256" key="2">
    <source>
        <dbReference type="ARBA" id="ARBA00022487"/>
    </source>
</evidence>
<dbReference type="PANTHER" id="PTHR44590">
    <property type="entry name" value="CARBOXYLIC ESTER HYDROLASE-RELATED"/>
    <property type="match status" value="1"/>
</dbReference>
<proteinExistence type="inferred from homology"/>
<dbReference type="PANTHER" id="PTHR44590:SF4">
    <property type="entry name" value="CARBOXYLIC ESTER HYDROLASE"/>
    <property type="match status" value="1"/>
</dbReference>